<dbReference type="InterPro" id="IPR051121">
    <property type="entry name" value="FAH"/>
</dbReference>
<dbReference type="GO" id="GO:0046872">
    <property type="term" value="F:metal ion binding"/>
    <property type="evidence" value="ECO:0007669"/>
    <property type="project" value="UniProtKB-KW"/>
</dbReference>
<dbReference type="AlphaFoldDB" id="A0AAW4PGI8"/>
<dbReference type="InterPro" id="IPR011234">
    <property type="entry name" value="Fumarylacetoacetase-like_C"/>
</dbReference>
<organism evidence="4 5">
    <name type="scientific">Haloarcula nitratireducens</name>
    <dbReference type="NCBI Taxonomy" id="2487749"/>
    <lineage>
        <taxon>Archaea</taxon>
        <taxon>Methanobacteriati</taxon>
        <taxon>Methanobacteriota</taxon>
        <taxon>Stenosarchaea group</taxon>
        <taxon>Halobacteria</taxon>
        <taxon>Halobacteriales</taxon>
        <taxon>Haloarculaceae</taxon>
        <taxon>Haloarcula</taxon>
    </lineage>
</organism>
<evidence type="ECO:0000259" key="3">
    <source>
        <dbReference type="Pfam" id="PF01557"/>
    </source>
</evidence>
<name>A0AAW4PGI8_9EURY</name>
<dbReference type="GO" id="GO:0016787">
    <property type="term" value="F:hydrolase activity"/>
    <property type="evidence" value="ECO:0007669"/>
    <property type="project" value="UniProtKB-KW"/>
</dbReference>
<dbReference type="EMBL" id="RKLT01000013">
    <property type="protein sequence ID" value="MBX0297031.1"/>
    <property type="molecule type" value="Genomic_DNA"/>
</dbReference>
<evidence type="ECO:0000256" key="2">
    <source>
        <dbReference type="ARBA" id="ARBA00022723"/>
    </source>
</evidence>
<proteinExistence type="inferred from homology"/>
<dbReference type="InterPro" id="IPR036663">
    <property type="entry name" value="Fumarylacetoacetase_C_sf"/>
</dbReference>
<dbReference type="Gene3D" id="3.90.850.10">
    <property type="entry name" value="Fumarylacetoacetase-like, C-terminal domain"/>
    <property type="match status" value="1"/>
</dbReference>
<evidence type="ECO:0000313" key="4">
    <source>
        <dbReference type="EMBL" id="MBX0297031.1"/>
    </source>
</evidence>
<evidence type="ECO:0000256" key="1">
    <source>
        <dbReference type="ARBA" id="ARBA00010211"/>
    </source>
</evidence>
<sequence length="288" mass="32046">MRYYTVRRDGEQRLVVENENGIFDLTSACEDLGRFKDLARAAVISESSVDEIADRHLDAADELDPAAIESPRQPVVPDEVWAAGVTYRISEEAREAESSMPEMYLNVYDSERPEIFFKATPNRTVGPDEDVGVREDSDWDVPEPELGVVLYRGEPVGYTIGNDMSSRGIEGENPLYLPQAKVYDRCCSVGPAVASPSTIGDPHDLEMTIDISRDGETLFRDSTSTGEMDRTCEELVSYYTRHNSVPDLAILLTGTALVPDDEFSLEPDDKITIDVENIGQLRNDVRTV</sequence>
<evidence type="ECO:0000313" key="5">
    <source>
        <dbReference type="Proteomes" id="UP001430455"/>
    </source>
</evidence>
<comment type="similarity">
    <text evidence="1">Belongs to the FAH family.</text>
</comment>
<dbReference type="RefSeq" id="WP_220581623.1">
    <property type="nucleotide sequence ID" value="NZ_RKLT01000013.1"/>
</dbReference>
<keyword evidence="4" id="KW-0378">Hydrolase</keyword>
<keyword evidence="2" id="KW-0479">Metal-binding</keyword>
<accession>A0AAW4PGI8</accession>
<feature type="domain" description="Fumarylacetoacetase-like C-terminal" evidence="3">
    <location>
        <begin position="80"/>
        <end position="286"/>
    </location>
</feature>
<dbReference type="SUPFAM" id="SSF56529">
    <property type="entry name" value="FAH"/>
    <property type="match status" value="1"/>
</dbReference>
<gene>
    <name evidence="4" type="ORF">EGH23_19315</name>
</gene>
<dbReference type="PANTHER" id="PTHR42796:SF7">
    <property type="entry name" value="2-DEHYDRO-3-DEOXY-D-ARABINONATE DEHYDRATASE"/>
    <property type="match status" value="1"/>
</dbReference>
<keyword evidence="5" id="KW-1185">Reference proteome</keyword>
<comment type="caution">
    <text evidence="4">The sequence shown here is derived from an EMBL/GenBank/DDBJ whole genome shotgun (WGS) entry which is preliminary data.</text>
</comment>
<dbReference type="GO" id="GO:0044281">
    <property type="term" value="P:small molecule metabolic process"/>
    <property type="evidence" value="ECO:0007669"/>
    <property type="project" value="UniProtKB-ARBA"/>
</dbReference>
<dbReference type="Pfam" id="PF01557">
    <property type="entry name" value="FAA_hydrolase"/>
    <property type="match status" value="1"/>
</dbReference>
<dbReference type="PANTHER" id="PTHR42796">
    <property type="entry name" value="FUMARYLACETOACETATE HYDROLASE DOMAIN-CONTAINING PROTEIN 2A-RELATED"/>
    <property type="match status" value="1"/>
</dbReference>
<dbReference type="Proteomes" id="UP001430455">
    <property type="component" value="Unassembled WGS sequence"/>
</dbReference>
<reference evidence="4 5" key="1">
    <citation type="submission" date="2021-06" db="EMBL/GenBank/DDBJ databases">
        <title>Halomicroarcula sp. a new haloarchaeum isolated from saline soil.</title>
        <authorList>
            <person name="Duran-Viseras A."/>
            <person name="Sanchez-Porro C."/>
            <person name="Ventosa A."/>
        </authorList>
    </citation>
    <scope>NUCLEOTIDE SEQUENCE [LARGE SCALE GENOMIC DNA]</scope>
    <source>
        <strain evidence="4 5">F27</strain>
    </source>
</reference>
<protein>
    <submittedName>
        <fullName evidence="4">Fumarylacetoacetate hydrolase family protein</fullName>
    </submittedName>
</protein>